<dbReference type="GO" id="GO:0016705">
    <property type="term" value="F:oxidoreductase activity, acting on paired donors, with incorporation or reduction of molecular oxygen"/>
    <property type="evidence" value="ECO:0007669"/>
    <property type="project" value="InterPro"/>
</dbReference>
<keyword evidence="1" id="KW-0408">Iron</keyword>
<protein>
    <recommendedName>
        <fullName evidence="4">Cytochrome P450</fullName>
    </recommendedName>
</protein>
<organism evidence="2 3">
    <name type="scientific">Theobroma cacao</name>
    <name type="common">Cacao</name>
    <name type="synonym">Cocoa</name>
    <dbReference type="NCBI Taxonomy" id="3641"/>
    <lineage>
        <taxon>Eukaryota</taxon>
        <taxon>Viridiplantae</taxon>
        <taxon>Streptophyta</taxon>
        <taxon>Embryophyta</taxon>
        <taxon>Tracheophyta</taxon>
        <taxon>Spermatophyta</taxon>
        <taxon>Magnoliopsida</taxon>
        <taxon>eudicotyledons</taxon>
        <taxon>Gunneridae</taxon>
        <taxon>Pentapetalae</taxon>
        <taxon>rosids</taxon>
        <taxon>malvids</taxon>
        <taxon>Malvales</taxon>
        <taxon>Malvaceae</taxon>
        <taxon>Byttnerioideae</taxon>
        <taxon>Theobroma</taxon>
    </lineage>
</organism>
<dbReference type="Gene3D" id="1.10.630.10">
    <property type="entry name" value="Cytochrome P450"/>
    <property type="match status" value="1"/>
</dbReference>
<dbReference type="GO" id="GO:0004497">
    <property type="term" value="F:monooxygenase activity"/>
    <property type="evidence" value="ECO:0007669"/>
    <property type="project" value="UniProtKB-KW"/>
</dbReference>
<keyword evidence="3" id="KW-1185">Reference proteome</keyword>
<dbReference type="eggNOG" id="KOG0157">
    <property type="taxonomic scope" value="Eukaryota"/>
</dbReference>
<dbReference type="STRING" id="3641.A0A061FDX6"/>
<evidence type="ECO:0000256" key="1">
    <source>
        <dbReference type="RuleBase" id="RU000461"/>
    </source>
</evidence>
<accession>A0A061FDX6</accession>
<evidence type="ECO:0000313" key="2">
    <source>
        <dbReference type="EMBL" id="EOY15241.1"/>
    </source>
</evidence>
<keyword evidence="1" id="KW-0349">Heme</keyword>
<dbReference type="AlphaFoldDB" id="A0A061FDX6"/>
<dbReference type="GO" id="GO:0005506">
    <property type="term" value="F:iron ion binding"/>
    <property type="evidence" value="ECO:0007669"/>
    <property type="project" value="InterPro"/>
</dbReference>
<evidence type="ECO:0008006" key="4">
    <source>
        <dbReference type="Google" id="ProtNLM"/>
    </source>
</evidence>
<dbReference type="Pfam" id="PF00067">
    <property type="entry name" value="p450"/>
    <property type="match status" value="1"/>
</dbReference>
<name>A0A061FDX6_THECC</name>
<sequence length="144" mass="16116">MMEMMWSVWLCAISLLAIGVTKFIYRWWNPECKGILPPDGKFVELWYLDSFAELFRTETTAAKGYGLRAQNNGSNVTAIAFGGGNRTCAGAEFSKVMMAVFLHVLVTKYRTLARWSKIKGGDVVRAPVLGFTNGFYIKVSEKQA</sequence>
<keyword evidence="1" id="KW-0560">Oxidoreductase</keyword>
<evidence type="ECO:0000313" key="3">
    <source>
        <dbReference type="Proteomes" id="UP000026915"/>
    </source>
</evidence>
<dbReference type="HOGENOM" id="CLU_1799978_0_0_1"/>
<dbReference type="Proteomes" id="UP000026915">
    <property type="component" value="Chromosome 8"/>
</dbReference>
<dbReference type="InParanoid" id="A0A061FDX6"/>
<dbReference type="SUPFAM" id="SSF48264">
    <property type="entry name" value="Cytochrome P450"/>
    <property type="match status" value="1"/>
</dbReference>
<dbReference type="EMBL" id="CM001886">
    <property type="protein sequence ID" value="EOY15241.1"/>
    <property type="molecule type" value="Genomic_DNA"/>
</dbReference>
<proteinExistence type="inferred from homology"/>
<dbReference type="GO" id="GO:0020037">
    <property type="term" value="F:heme binding"/>
    <property type="evidence" value="ECO:0007669"/>
    <property type="project" value="InterPro"/>
</dbReference>
<gene>
    <name evidence="2" type="ORF">TCM_034381</name>
</gene>
<dbReference type="InterPro" id="IPR036396">
    <property type="entry name" value="Cyt_P450_sf"/>
</dbReference>
<dbReference type="InterPro" id="IPR017972">
    <property type="entry name" value="Cyt_P450_CS"/>
</dbReference>
<keyword evidence="1" id="KW-0479">Metal-binding</keyword>
<dbReference type="Gramene" id="EOY15241">
    <property type="protein sequence ID" value="EOY15241"/>
    <property type="gene ID" value="TCM_034381"/>
</dbReference>
<keyword evidence="1" id="KW-0503">Monooxygenase</keyword>
<dbReference type="InterPro" id="IPR001128">
    <property type="entry name" value="Cyt_P450"/>
</dbReference>
<reference evidence="2 3" key="1">
    <citation type="journal article" date="2013" name="Genome Biol.">
        <title>The genome sequence of the most widely cultivated cacao type and its use to identify candidate genes regulating pod color.</title>
        <authorList>
            <person name="Motamayor J.C."/>
            <person name="Mockaitis K."/>
            <person name="Schmutz J."/>
            <person name="Haiminen N."/>
            <person name="Iii D.L."/>
            <person name="Cornejo O."/>
            <person name="Findley S.D."/>
            <person name="Zheng P."/>
            <person name="Utro F."/>
            <person name="Royaert S."/>
            <person name="Saski C."/>
            <person name="Jenkins J."/>
            <person name="Podicheti R."/>
            <person name="Zhao M."/>
            <person name="Scheffler B.E."/>
            <person name="Stack J.C."/>
            <person name="Feltus F.A."/>
            <person name="Mustiga G.M."/>
            <person name="Amores F."/>
            <person name="Phillips W."/>
            <person name="Marelli J.P."/>
            <person name="May G.D."/>
            <person name="Shapiro H."/>
            <person name="Ma J."/>
            <person name="Bustamante C.D."/>
            <person name="Schnell R.J."/>
            <person name="Main D."/>
            <person name="Gilbert D."/>
            <person name="Parida L."/>
            <person name="Kuhn D.N."/>
        </authorList>
    </citation>
    <scope>NUCLEOTIDE SEQUENCE [LARGE SCALE GENOMIC DNA]</scope>
    <source>
        <strain evidence="3">cv. Matina 1-6</strain>
    </source>
</reference>
<comment type="similarity">
    <text evidence="1">Belongs to the cytochrome P450 family.</text>
</comment>
<dbReference type="PROSITE" id="PS00086">
    <property type="entry name" value="CYTOCHROME_P450"/>
    <property type="match status" value="1"/>
</dbReference>